<dbReference type="SUPFAM" id="SSF56219">
    <property type="entry name" value="DNase I-like"/>
    <property type="match status" value="1"/>
</dbReference>
<dbReference type="Gene3D" id="3.60.10.10">
    <property type="entry name" value="Endonuclease/exonuclease/phosphatase"/>
    <property type="match status" value="1"/>
</dbReference>
<proteinExistence type="predicted"/>
<dbReference type="InterPro" id="IPR000477">
    <property type="entry name" value="RT_dom"/>
</dbReference>
<dbReference type="InterPro" id="IPR005135">
    <property type="entry name" value="Endo/exonuclease/phosphatase"/>
</dbReference>
<gene>
    <name evidence="3" type="ORF">Pmar_PMAR024037</name>
</gene>
<reference evidence="3 4" key="1">
    <citation type="submission" date="2008-07" db="EMBL/GenBank/DDBJ databases">
        <authorList>
            <person name="El-Sayed N."/>
            <person name="Caler E."/>
            <person name="Inman J."/>
            <person name="Amedeo P."/>
            <person name="Hass B."/>
            <person name="Wortman J."/>
        </authorList>
    </citation>
    <scope>NUCLEOTIDE SEQUENCE [LARGE SCALE GENOMIC DNA]</scope>
    <source>
        <strain evidence="4">ATCC 50983 / TXsc</strain>
    </source>
</reference>
<feature type="domain" description="Reverse transcriptase" evidence="2">
    <location>
        <begin position="321"/>
        <end position="639"/>
    </location>
</feature>
<evidence type="ECO:0000259" key="2">
    <source>
        <dbReference type="PROSITE" id="PS50878"/>
    </source>
</evidence>
<dbReference type="Proteomes" id="UP000007800">
    <property type="component" value="Unassembled WGS sequence"/>
</dbReference>
<dbReference type="CDD" id="cd09076">
    <property type="entry name" value="L1-EN"/>
    <property type="match status" value="1"/>
</dbReference>
<dbReference type="InterPro" id="IPR036691">
    <property type="entry name" value="Endo/exonu/phosph_ase_sf"/>
</dbReference>
<feature type="compositionally biased region" description="Basic residues" evidence="1">
    <location>
        <begin position="45"/>
        <end position="64"/>
    </location>
</feature>
<evidence type="ECO:0000256" key="1">
    <source>
        <dbReference type="SAM" id="MobiDB-lite"/>
    </source>
</evidence>
<accession>C5L6H2</accession>
<dbReference type="PANTHER" id="PTHR47027:SF20">
    <property type="entry name" value="REVERSE TRANSCRIPTASE-LIKE PROTEIN WITH RNA-DIRECTED DNA POLYMERASE DOMAIN"/>
    <property type="match status" value="1"/>
</dbReference>
<name>C5L6H2_PERM5</name>
<dbReference type="Pfam" id="PF03372">
    <property type="entry name" value="Exo_endo_phos"/>
    <property type="match status" value="1"/>
</dbReference>
<sequence>MSSPDSRPSRGEPDEPLAVSSTADAVTDSKRRGRRQGTRSQDALRRRRAARAARRRLKRQRTRAHRDSSERRRTPSVTANYSPHSGGSTGSYFCRDVDPSVIRMYTWNVRSQLGYANRLAVVESLKAIGSDVPIIALQETRLREEVQGESLGDHILYSSPALRGIGGVGFLVHPNVRVQSWVSVSNRIAHITLNSGITIVVCYAPTEVAPQGQKDEFWDAVEEVVRLERPEIVCGDFNARLGSDLARDPIHGLGKAYAYEETNDNGWRLVMLAAASHMGHAASHFLKPQTHLGTWHSPVEKCWHQLDHFLIRSNRKLQVLDVRVRRTVMGSSDHCALELSFRNTATCRPTRRLQGRKLASRSIVDRRAFNAKVREKEAQHEFEMDMIHTCPQDGAYSDVVHAFQASMQRTGGDDITLDEVKDSLCSMDNGKAPGANGVLTSALKAGGEHCLRILHRLCKEWWSEPETIPRALGHSIIIPFYKKDLKAAFDKVPRPAIWRALRLAGCDEKLISAIESLHRNTVAQVKTQEGLSDPFPIDMGTRQGCRIAPLLFIIFMEMVIREANLDISLSMPCESEGSTESVDLSCLLFADDIVLLANDDSILQRNLDKLSAALTRFGMEVSLPKTKCMILSEGLGDSNLRLKIGDSNVEEGSSSAISAPGDSGSWETK</sequence>
<dbReference type="InterPro" id="IPR043502">
    <property type="entry name" value="DNA/RNA_pol_sf"/>
</dbReference>
<feature type="region of interest" description="Disordered" evidence="1">
    <location>
        <begin position="1"/>
        <end position="89"/>
    </location>
</feature>
<protein>
    <submittedName>
        <fullName evidence="3">Craniofacial development protein, putative</fullName>
    </submittedName>
</protein>
<dbReference type="GeneID" id="9042119"/>
<evidence type="ECO:0000313" key="3">
    <source>
        <dbReference type="EMBL" id="EER07633.1"/>
    </source>
</evidence>
<dbReference type="InParanoid" id="C5L6H2"/>
<feature type="compositionally biased region" description="Polar residues" evidence="1">
    <location>
        <begin position="75"/>
        <end position="86"/>
    </location>
</feature>
<dbReference type="PANTHER" id="PTHR47027">
    <property type="entry name" value="REVERSE TRANSCRIPTASE DOMAIN-CONTAINING PROTEIN"/>
    <property type="match status" value="1"/>
</dbReference>
<organism evidence="4">
    <name type="scientific">Perkinsus marinus (strain ATCC 50983 / TXsc)</name>
    <dbReference type="NCBI Taxonomy" id="423536"/>
    <lineage>
        <taxon>Eukaryota</taxon>
        <taxon>Sar</taxon>
        <taxon>Alveolata</taxon>
        <taxon>Perkinsozoa</taxon>
        <taxon>Perkinsea</taxon>
        <taxon>Perkinsida</taxon>
        <taxon>Perkinsidae</taxon>
        <taxon>Perkinsus</taxon>
    </lineage>
</organism>
<dbReference type="Pfam" id="PF00078">
    <property type="entry name" value="RVT_1"/>
    <property type="match status" value="1"/>
</dbReference>
<feature type="region of interest" description="Disordered" evidence="1">
    <location>
        <begin position="650"/>
        <end position="669"/>
    </location>
</feature>
<dbReference type="GO" id="GO:0003824">
    <property type="term" value="F:catalytic activity"/>
    <property type="evidence" value="ECO:0007669"/>
    <property type="project" value="InterPro"/>
</dbReference>
<dbReference type="PROSITE" id="PS50878">
    <property type="entry name" value="RT_POL"/>
    <property type="match status" value="1"/>
</dbReference>
<keyword evidence="4" id="KW-1185">Reference proteome</keyword>
<dbReference type="AlphaFoldDB" id="C5L6H2"/>
<evidence type="ECO:0000313" key="4">
    <source>
        <dbReference type="Proteomes" id="UP000007800"/>
    </source>
</evidence>
<dbReference type="EMBL" id="GG679769">
    <property type="protein sequence ID" value="EER07633.1"/>
    <property type="molecule type" value="Genomic_DNA"/>
</dbReference>
<dbReference type="RefSeq" id="XP_002775817.1">
    <property type="nucleotide sequence ID" value="XM_002775771.1"/>
</dbReference>
<dbReference type="SUPFAM" id="SSF56672">
    <property type="entry name" value="DNA/RNA polymerases"/>
    <property type="match status" value="1"/>
</dbReference>
<dbReference type="OrthoDB" id="412793at2759"/>